<dbReference type="InterPro" id="IPR036890">
    <property type="entry name" value="HATPase_C_sf"/>
</dbReference>
<evidence type="ECO:0000313" key="4">
    <source>
        <dbReference type="EMBL" id="GAA5054979.1"/>
    </source>
</evidence>
<keyword evidence="1" id="KW-0808">Transferase</keyword>
<dbReference type="EMBL" id="BAABKC010000039">
    <property type="protein sequence ID" value="GAA5054979.1"/>
    <property type="molecule type" value="Genomic_DNA"/>
</dbReference>
<keyword evidence="1" id="KW-0418">Kinase</keyword>
<keyword evidence="5" id="KW-1185">Reference proteome</keyword>
<keyword evidence="1" id="KW-0723">Serine/threonine-protein kinase</keyword>
<dbReference type="CDD" id="cd16936">
    <property type="entry name" value="HATPase_RsbW-like"/>
    <property type="match status" value="1"/>
</dbReference>
<feature type="domain" description="Histidine kinase/HSP90-like ATPase" evidence="3">
    <location>
        <begin position="43"/>
        <end position="149"/>
    </location>
</feature>
<comment type="caution">
    <text evidence="4">The sequence shown here is derived from an EMBL/GenBank/DDBJ whole genome shotgun (WGS) entry which is preliminary data.</text>
</comment>
<organism evidence="4 5">
    <name type="scientific">Streptomyces similanensis</name>
    <dbReference type="NCBI Taxonomy" id="1274988"/>
    <lineage>
        <taxon>Bacteria</taxon>
        <taxon>Bacillati</taxon>
        <taxon>Actinomycetota</taxon>
        <taxon>Actinomycetes</taxon>
        <taxon>Kitasatosporales</taxon>
        <taxon>Streptomycetaceae</taxon>
        <taxon>Streptomyces</taxon>
    </lineage>
</organism>
<dbReference type="Proteomes" id="UP001500124">
    <property type="component" value="Unassembled WGS sequence"/>
</dbReference>
<gene>
    <name evidence="4" type="ORF">GCM10023336_26680</name>
</gene>
<dbReference type="Pfam" id="PF13581">
    <property type="entry name" value="HATPase_c_2"/>
    <property type="match status" value="1"/>
</dbReference>
<evidence type="ECO:0000259" key="3">
    <source>
        <dbReference type="Pfam" id="PF13581"/>
    </source>
</evidence>
<protein>
    <recommendedName>
        <fullName evidence="3">Histidine kinase/HSP90-like ATPase domain-containing protein</fullName>
    </recommendedName>
</protein>
<sequence length="159" mass="17028">MAVPLRQKASDEPERNRNTGVALRWHAHWNSGAISAAEARAAVGSFLDRVRATGHIIVPPRVAQDAQLVVSELITNVIRHAPGACGMGLEVWPDAGLVQISVWDTSPRPPRPRPPDGRRVGGHGLEIVRAVSHALTVTDRAHGKQITAQLLLSPAPPAE</sequence>
<dbReference type="InterPro" id="IPR050267">
    <property type="entry name" value="Anti-sigma-factor_SerPK"/>
</dbReference>
<evidence type="ECO:0000313" key="5">
    <source>
        <dbReference type="Proteomes" id="UP001500124"/>
    </source>
</evidence>
<accession>A0ABP9KAT1</accession>
<evidence type="ECO:0000256" key="2">
    <source>
        <dbReference type="SAM" id="MobiDB-lite"/>
    </source>
</evidence>
<dbReference type="InterPro" id="IPR003594">
    <property type="entry name" value="HATPase_dom"/>
</dbReference>
<dbReference type="PANTHER" id="PTHR35526:SF3">
    <property type="entry name" value="ANTI-SIGMA-F FACTOR RSBW"/>
    <property type="match status" value="1"/>
</dbReference>
<name>A0ABP9KAT1_9ACTN</name>
<reference evidence="5" key="1">
    <citation type="journal article" date="2019" name="Int. J. Syst. Evol. Microbiol.">
        <title>The Global Catalogue of Microorganisms (GCM) 10K type strain sequencing project: providing services to taxonomists for standard genome sequencing and annotation.</title>
        <authorList>
            <consortium name="The Broad Institute Genomics Platform"/>
            <consortium name="The Broad Institute Genome Sequencing Center for Infectious Disease"/>
            <person name="Wu L."/>
            <person name="Ma J."/>
        </authorList>
    </citation>
    <scope>NUCLEOTIDE SEQUENCE [LARGE SCALE GENOMIC DNA]</scope>
    <source>
        <strain evidence="5">JCM 18410</strain>
    </source>
</reference>
<dbReference type="PANTHER" id="PTHR35526">
    <property type="entry name" value="ANTI-SIGMA-F FACTOR RSBW-RELATED"/>
    <property type="match status" value="1"/>
</dbReference>
<feature type="region of interest" description="Disordered" evidence="2">
    <location>
        <begin position="103"/>
        <end position="122"/>
    </location>
</feature>
<dbReference type="SUPFAM" id="SSF55874">
    <property type="entry name" value="ATPase domain of HSP90 chaperone/DNA topoisomerase II/histidine kinase"/>
    <property type="match status" value="1"/>
</dbReference>
<evidence type="ECO:0000256" key="1">
    <source>
        <dbReference type="ARBA" id="ARBA00022527"/>
    </source>
</evidence>
<proteinExistence type="predicted"/>
<dbReference type="Gene3D" id="3.30.565.10">
    <property type="entry name" value="Histidine kinase-like ATPase, C-terminal domain"/>
    <property type="match status" value="1"/>
</dbReference>